<dbReference type="InterPro" id="IPR018627">
    <property type="entry name" value="ELP6"/>
</dbReference>
<dbReference type="UniPathway" id="UPA00988"/>
<dbReference type="EMBL" id="GGMR01011163">
    <property type="protein sequence ID" value="MBY23782.1"/>
    <property type="molecule type" value="Transcribed_RNA"/>
</dbReference>
<evidence type="ECO:0000313" key="4">
    <source>
        <dbReference type="EMBL" id="MBY23782.1"/>
    </source>
</evidence>
<sequence>MSNVDVLEQLQLVLRPDMLDRRIVCIEETDTAKADMILSFYMWYVFTKTDRPVCMVGIRDTYGHYQNVGLKFHYNLLSMYNQKRFAFIESTVSVDSLVDCAKDLLEKHPTGFVYMVVDDISSLLLLGEKFEDIVGFLAFIKRQSRIYFVFGCWKHKADELAKRLASAVSHLSDIKVSLAPLVTGFSNTATGTMRITTHESFYRIDDISYLYKLADNGLKLTLNSGTTR</sequence>
<dbReference type="GO" id="GO:0002098">
    <property type="term" value="P:tRNA wobble uridine modification"/>
    <property type="evidence" value="ECO:0007669"/>
    <property type="project" value="InterPro"/>
</dbReference>
<comment type="pathway">
    <text evidence="1">tRNA modification; 5-methoxycarbonylmethyl-2-thiouridine-tRNA biosynthesis.</text>
</comment>
<dbReference type="InterPro" id="IPR027417">
    <property type="entry name" value="P-loop_NTPase"/>
</dbReference>
<proteinExistence type="inferred from homology"/>
<dbReference type="GO" id="GO:0033588">
    <property type="term" value="C:elongator holoenzyme complex"/>
    <property type="evidence" value="ECO:0007669"/>
    <property type="project" value="InterPro"/>
</dbReference>
<reference evidence="4" key="1">
    <citation type="submission" date="2018-04" db="EMBL/GenBank/DDBJ databases">
        <title>Transcriptome of Schizaphis graminum biotype I.</title>
        <authorList>
            <person name="Scully E.D."/>
            <person name="Geib S.M."/>
            <person name="Palmer N.A."/>
            <person name="Koch K."/>
            <person name="Bradshaw J."/>
            <person name="Heng-Moss T."/>
            <person name="Sarath G."/>
        </authorList>
    </citation>
    <scope>NUCLEOTIDE SEQUENCE</scope>
</reference>
<gene>
    <name evidence="4" type="ORF">g.173613</name>
</gene>
<dbReference type="PANTHER" id="PTHR16184">
    <property type="entry name" value="ELONGATOR COMPLEX PROTEIN 6"/>
    <property type="match status" value="1"/>
</dbReference>
<dbReference type="PANTHER" id="PTHR16184:SF6">
    <property type="entry name" value="ELONGATOR COMPLEX PROTEIN 6"/>
    <property type="match status" value="1"/>
</dbReference>
<accession>A0A2S2P358</accession>
<dbReference type="AlphaFoldDB" id="A0A2S2P358"/>
<evidence type="ECO:0000256" key="2">
    <source>
        <dbReference type="ARBA" id="ARBA00008837"/>
    </source>
</evidence>
<dbReference type="Gene3D" id="3.40.50.300">
    <property type="entry name" value="P-loop containing nucleotide triphosphate hydrolases"/>
    <property type="match status" value="1"/>
</dbReference>
<name>A0A2S2P358_SCHGA</name>
<comment type="similarity">
    <text evidence="2">Belongs to the ELP6 family.</text>
</comment>
<evidence type="ECO:0000256" key="1">
    <source>
        <dbReference type="ARBA" id="ARBA00005043"/>
    </source>
</evidence>
<protein>
    <recommendedName>
        <fullName evidence="3">Elongator complex protein 6</fullName>
    </recommendedName>
</protein>
<evidence type="ECO:0000256" key="3">
    <source>
        <dbReference type="ARBA" id="ARBA00020263"/>
    </source>
</evidence>
<organism evidence="4">
    <name type="scientific">Schizaphis graminum</name>
    <name type="common">Green bug aphid</name>
    <dbReference type="NCBI Taxonomy" id="13262"/>
    <lineage>
        <taxon>Eukaryota</taxon>
        <taxon>Metazoa</taxon>
        <taxon>Ecdysozoa</taxon>
        <taxon>Arthropoda</taxon>
        <taxon>Hexapoda</taxon>
        <taxon>Insecta</taxon>
        <taxon>Pterygota</taxon>
        <taxon>Neoptera</taxon>
        <taxon>Paraneoptera</taxon>
        <taxon>Hemiptera</taxon>
        <taxon>Sternorrhyncha</taxon>
        <taxon>Aphidomorpha</taxon>
        <taxon>Aphidoidea</taxon>
        <taxon>Aphididae</taxon>
        <taxon>Aphidini</taxon>
        <taxon>Schizaphis</taxon>
    </lineage>
</organism>